<keyword evidence="11 15" id="KW-0067">ATP-binding</keyword>
<dbReference type="STRING" id="1286528.NHE_0040"/>
<evidence type="ECO:0000256" key="10">
    <source>
        <dbReference type="ARBA" id="ARBA00022827"/>
    </source>
</evidence>
<keyword evidence="4 15" id="KW-0285">Flavoprotein</keyword>
<dbReference type="InterPro" id="IPR015865">
    <property type="entry name" value="Riboflavin_kinase_bac/euk"/>
</dbReference>
<dbReference type="SUPFAM" id="SSF52374">
    <property type="entry name" value="Nucleotidylyl transferase"/>
    <property type="match status" value="1"/>
</dbReference>
<dbReference type="Gene3D" id="3.40.50.620">
    <property type="entry name" value="HUPs"/>
    <property type="match status" value="1"/>
</dbReference>
<dbReference type="Proteomes" id="UP000023755">
    <property type="component" value="Chromosome"/>
</dbReference>
<evidence type="ECO:0000256" key="11">
    <source>
        <dbReference type="ARBA" id="ARBA00022840"/>
    </source>
</evidence>
<evidence type="ECO:0000256" key="4">
    <source>
        <dbReference type="ARBA" id="ARBA00022630"/>
    </source>
</evidence>
<dbReference type="GO" id="GO:0003919">
    <property type="term" value="F:FMN adenylyltransferase activity"/>
    <property type="evidence" value="ECO:0007669"/>
    <property type="project" value="UniProtKB-UniRule"/>
</dbReference>
<dbReference type="EC" id="2.7.7.2" evidence="15"/>
<dbReference type="PANTHER" id="PTHR22749">
    <property type="entry name" value="RIBOFLAVIN KINASE/FMN ADENYLYLTRANSFERASE"/>
    <property type="match status" value="1"/>
</dbReference>
<dbReference type="GO" id="GO:0008531">
    <property type="term" value="F:riboflavin kinase activity"/>
    <property type="evidence" value="ECO:0007669"/>
    <property type="project" value="UniProtKB-UniRule"/>
</dbReference>
<comment type="pathway">
    <text evidence="2 15">Cofactor biosynthesis; FAD biosynthesis; FAD from FMN: step 1/1.</text>
</comment>
<dbReference type="UniPathway" id="UPA00277">
    <property type="reaction ID" value="UER00407"/>
</dbReference>
<evidence type="ECO:0000259" key="16">
    <source>
        <dbReference type="SMART" id="SM00904"/>
    </source>
</evidence>
<evidence type="ECO:0000256" key="8">
    <source>
        <dbReference type="ARBA" id="ARBA00022741"/>
    </source>
</evidence>
<dbReference type="SMART" id="SM00904">
    <property type="entry name" value="Flavokinase"/>
    <property type="match status" value="1"/>
</dbReference>
<keyword evidence="5 15" id="KW-0288">FMN</keyword>
<dbReference type="OrthoDB" id="9803667at2"/>
<keyword evidence="7 15" id="KW-0548">Nucleotidyltransferase</keyword>
<evidence type="ECO:0000256" key="1">
    <source>
        <dbReference type="ARBA" id="ARBA00002121"/>
    </source>
</evidence>
<keyword evidence="6 15" id="KW-0808">Transferase</keyword>
<dbReference type="Pfam" id="PF06574">
    <property type="entry name" value="FAD_syn"/>
    <property type="match status" value="1"/>
</dbReference>
<dbReference type="Gene3D" id="2.40.30.30">
    <property type="entry name" value="Riboflavin kinase-like"/>
    <property type="match status" value="1"/>
</dbReference>
<dbReference type="EC" id="2.7.1.26" evidence="15"/>
<comment type="catalytic activity">
    <reaction evidence="14 15">
        <text>FMN + ATP + H(+) = FAD + diphosphate</text>
        <dbReference type="Rhea" id="RHEA:17237"/>
        <dbReference type="ChEBI" id="CHEBI:15378"/>
        <dbReference type="ChEBI" id="CHEBI:30616"/>
        <dbReference type="ChEBI" id="CHEBI:33019"/>
        <dbReference type="ChEBI" id="CHEBI:57692"/>
        <dbReference type="ChEBI" id="CHEBI:58210"/>
        <dbReference type="EC" id="2.7.7.2"/>
    </reaction>
</comment>
<comment type="similarity">
    <text evidence="15">Belongs to the ribF family.</text>
</comment>
<dbReference type="GO" id="GO:0006747">
    <property type="term" value="P:FAD biosynthetic process"/>
    <property type="evidence" value="ECO:0007669"/>
    <property type="project" value="UniProtKB-UniRule"/>
</dbReference>
<keyword evidence="9 15" id="KW-0418">Kinase</keyword>
<feature type="domain" description="Riboflavin kinase" evidence="16">
    <location>
        <begin position="177"/>
        <end position="302"/>
    </location>
</feature>
<name>X5HL10_9RICK</name>
<dbReference type="InterPro" id="IPR023465">
    <property type="entry name" value="Riboflavin_kinase_dom_sf"/>
</dbReference>
<dbReference type="UniPathway" id="UPA00276">
    <property type="reaction ID" value="UER00406"/>
</dbReference>
<dbReference type="HOGENOM" id="CLU_048437_0_2_5"/>
<dbReference type="GO" id="GO:0009231">
    <property type="term" value="P:riboflavin biosynthetic process"/>
    <property type="evidence" value="ECO:0007669"/>
    <property type="project" value="InterPro"/>
</dbReference>
<dbReference type="KEGG" id="nhm:NHE_0040"/>
<gene>
    <name evidence="17" type="primary">ribF</name>
    <name evidence="17" type="ORF">NHE_0040</name>
</gene>
<dbReference type="SUPFAM" id="SSF82114">
    <property type="entry name" value="Riboflavin kinase-like"/>
    <property type="match status" value="1"/>
</dbReference>
<accession>X5HL10</accession>
<reference evidence="17 18" key="1">
    <citation type="submission" date="2014-03" db="EMBL/GenBank/DDBJ databases">
        <title>Sequencing and Comparison of Genomes and Transcriptome Profiles of Human Ehrlichiosis Agents.</title>
        <authorList>
            <person name="Lin M."/>
            <person name="Daugherty S.C."/>
            <person name="Nagaraj S."/>
            <person name="Cheng Z."/>
            <person name="Xiong Q."/>
            <person name="Lin F.-Y."/>
            <person name="Sengamalay N."/>
            <person name="Ott S."/>
            <person name="Godinez A."/>
            <person name="Tallon L.J."/>
            <person name="Sadzewicz L."/>
            <person name="Fraser C.M."/>
            <person name="Dunning Hotopp J.C."/>
            <person name="Rikihisa Y."/>
        </authorList>
    </citation>
    <scope>NUCLEOTIDE SEQUENCE [LARGE SCALE GENOMIC DNA]</scope>
    <source>
        <strain evidence="17 18">Oregon</strain>
    </source>
</reference>
<dbReference type="RefSeq" id="WP_051579479.1">
    <property type="nucleotide sequence ID" value="NZ_CP007481.1"/>
</dbReference>
<keyword evidence="18" id="KW-1185">Reference proteome</keyword>
<proteinExistence type="inferred from homology"/>
<keyword evidence="8 15" id="KW-0547">Nucleotide-binding</keyword>
<dbReference type="InterPro" id="IPR002606">
    <property type="entry name" value="Riboflavin_kinase_bac"/>
</dbReference>
<dbReference type="GO" id="GO:0009398">
    <property type="term" value="P:FMN biosynthetic process"/>
    <property type="evidence" value="ECO:0007669"/>
    <property type="project" value="UniProtKB-UniRule"/>
</dbReference>
<evidence type="ECO:0000256" key="12">
    <source>
        <dbReference type="ARBA" id="ARBA00023268"/>
    </source>
</evidence>
<dbReference type="PIRSF" id="PIRSF004491">
    <property type="entry name" value="FAD_Synth"/>
    <property type="match status" value="1"/>
</dbReference>
<dbReference type="InterPro" id="IPR014729">
    <property type="entry name" value="Rossmann-like_a/b/a_fold"/>
</dbReference>
<evidence type="ECO:0000256" key="5">
    <source>
        <dbReference type="ARBA" id="ARBA00022643"/>
    </source>
</evidence>
<evidence type="ECO:0000313" key="18">
    <source>
        <dbReference type="Proteomes" id="UP000023755"/>
    </source>
</evidence>
<dbReference type="CDD" id="cd02064">
    <property type="entry name" value="FAD_synthetase_N"/>
    <property type="match status" value="1"/>
</dbReference>
<sequence length="304" mass="33904">MEVYSVLQRIQYPSVVTFGNFDGVHLGHAALFSVVCDLARVHSLHRVIITFDPHPSCYLEGKDDFLILDKMSKIELLAPYTDSLYFIRFDQSFSKLSPRDFLALLSSYIDIKYLVNAENCRFGNGGSGSIQDVRDYQETFSYKSVVLEVESNGGAKYSSTLIRNAIKNGDLTGARQFLGRFHSIRGVIEKGRGLAATIGFPTINISIPDEIIKPKLGVYLAEVVLGPEVHQGIVNIGKRPTTCSSGKVILEMHIFDFAAEVYGEIARVYLKSFLREERQFDSLAQLKEQISRDIGAALSNNFLS</sequence>
<organism evidence="17 18">
    <name type="scientific">Neorickettsia helminthoeca str. Oregon</name>
    <dbReference type="NCBI Taxonomy" id="1286528"/>
    <lineage>
        <taxon>Bacteria</taxon>
        <taxon>Pseudomonadati</taxon>
        <taxon>Pseudomonadota</taxon>
        <taxon>Alphaproteobacteria</taxon>
        <taxon>Rickettsiales</taxon>
        <taxon>Anaplasmataceae</taxon>
        <taxon>Neorickettsia</taxon>
    </lineage>
</organism>
<evidence type="ECO:0000256" key="6">
    <source>
        <dbReference type="ARBA" id="ARBA00022679"/>
    </source>
</evidence>
<dbReference type="AlphaFoldDB" id="X5HL10"/>
<dbReference type="InterPro" id="IPR023468">
    <property type="entry name" value="Riboflavin_kinase"/>
</dbReference>
<evidence type="ECO:0000256" key="2">
    <source>
        <dbReference type="ARBA" id="ARBA00004726"/>
    </source>
</evidence>
<dbReference type="Pfam" id="PF01687">
    <property type="entry name" value="Flavokinase"/>
    <property type="match status" value="1"/>
</dbReference>
<comment type="pathway">
    <text evidence="3 15">Cofactor biosynthesis; FMN biosynthesis; FMN from riboflavin (ATP route): step 1/1.</text>
</comment>
<comment type="catalytic activity">
    <reaction evidence="13 15">
        <text>riboflavin + ATP = FMN + ADP + H(+)</text>
        <dbReference type="Rhea" id="RHEA:14357"/>
        <dbReference type="ChEBI" id="CHEBI:15378"/>
        <dbReference type="ChEBI" id="CHEBI:30616"/>
        <dbReference type="ChEBI" id="CHEBI:57986"/>
        <dbReference type="ChEBI" id="CHEBI:58210"/>
        <dbReference type="ChEBI" id="CHEBI:456216"/>
        <dbReference type="EC" id="2.7.1.26"/>
    </reaction>
</comment>
<evidence type="ECO:0000256" key="3">
    <source>
        <dbReference type="ARBA" id="ARBA00005201"/>
    </source>
</evidence>
<evidence type="ECO:0000256" key="7">
    <source>
        <dbReference type="ARBA" id="ARBA00022695"/>
    </source>
</evidence>
<evidence type="ECO:0000256" key="15">
    <source>
        <dbReference type="PIRNR" id="PIRNR004491"/>
    </source>
</evidence>
<dbReference type="PANTHER" id="PTHR22749:SF6">
    <property type="entry name" value="RIBOFLAVIN KINASE"/>
    <property type="match status" value="1"/>
</dbReference>
<evidence type="ECO:0000256" key="14">
    <source>
        <dbReference type="ARBA" id="ARBA00049494"/>
    </source>
</evidence>
<protein>
    <recommendedName>
        <fullName evidence="15">Riboflavin biosynthesis protein</fullName>
    </recommendedName>
    <domain>
        <recommendedName>
            <fullName evidence="15">Riboflavin kinase</fullName>
            <ecNumber evidence="15">2.7.1.26</ecNumber>
        </recommendedName>
        <alternativeName>
            <fullName evidence="15">Flavokinase</fullName>
        </alternativeName>
    </domain>
    <domain>
        <recommendedName>
            <fullName evidence="15">FMN adenylyltransferase</fullName>
            <ecNumber evidence="15">2.7.7.2</ecNumber>
        </recommendedName>
        <alternativeName>
            <fullName evidence="15">FAD pyrophosphorylase</fullName>
        </alternativeName>
        <alternativeName>
            <fullName evidence="15">FAD synthase</fullName>
        </alternativeName>
    </domain>
</protein>
<keyword evidence="12" id="KW-0511">Multifunctional enzyme</keyword>
<dbReference type="NCBIfam" id="TIGR00083">
    <property type="entry name" value="ribF"/>
    <property type="match status" value="1"/>
</dbReference>
<dbReference type="GO" id="GO:0005524">
    <property type="term" value="F:ATP binding"/>
    <property type="evidence" value="ECO:0007669"/>
    <property type="project" value="UniProtKB-UniRule"/>
</dbReference>
<evidence type="ECO:0000313" key="17">
    <source>
        <dbReference type="EMBL" id="AHX11015.1"/>
    </source>
</evidence>
<dbReference type="InterPro" id="IPR015864">
    <property type="entry name" value="FAD_synthase"/>
</dbReference>
<comment type="function">
    <text evidence="1">Catalyzes the phosphorylation of riboflavin to FMN followed by the adenylation of FMN to FAD.</text>
</comment>
<dbReference type="EMBL" id="CP007481">
    <property type="protein sequence ID" value="AHX11015.1"/>
    <property type="molecule type" value="Genomic_DNA"/>
</dbReference>
<evidence type="ECO:0000256" key="13">
    <source>
        <dbReference type="ARBA" id="ARBA00047880"/>
    </source>
</evidence>
<keyword evidence="10 15" id="KW-0274">FAD</keyword>
<evidence type="ECO:0000256" key="9">
    <source>
        <dbReference type="ARBA" id="ARBA00022777"/>
    </source>
</evidence>